<proteinExistence type="predicted"/>
<reference evidence="3 4" key="1">
    <citation type="journal article" date="2021" name="Environ. Microbiol.">
        <title>Gene family expansions and transcriptome signatures uncover fungal adaptations to wood decay.</title>
        <authorList>
            <person name="Hage H."/>
            <person name="Miyauchi S."/>
            <person name="Viragh M."/>
            <person name="Drula E."/>
            <person name="Min B."/>
            <person name="Chaduli D."/>
            <person name="Navarro D."/>
            <person name="Favel A."/>
            <person name="Norest M."/>
            <person name="Lesage-Meessen L."/>
            <person name="Balint B."/>
            <person name="Merenyi Z."/>
            <person name="de Eugenio L."/>
            <person name="Morin E."/>
            <person name="Martinez A.T."/>
            <person name="Baldrian P."/>
            <person name="Stursova M."/>
            <person name="Martinez M.J."/>
            <person name="Novotny C."/>
            <person name="Magnuson J.K."/>
            <person name="Spatafora J.W."/>
            <person name="Maurice S."/>
            <person name="Pangilinan J."/>
            <person name="Andreopoulos W."/>
            <person name="LaButti K."/>
            <person name="Hundley H."/>
            <person name="Na H."/>
            <person name="Kuo A."/>
            <person name="Barry K."/>
            <person name="Lipzen A."/>
            <person name="Henrissat B."/>
            <person name="Riley R."/>
            <person name="Ahrendt S."/>
            <person name="Nagy L.G."/>
            <person name="Grigoriev I.V."/>
            <person name="Martin F."/>
            <person name="Rosso M.N."/>
        </authorList>
    </citation>
    <scope>NUCLEOTIDE SEQUENCE [LARGE SCALE GENOMIC DNA]</scope>
    <source>
        <strain evidence="3 4">CIRM-BRFM 1785</strain>
    </source>
</reference>
<dbReference type="Proteomes" id="UP000814176">
    <property type="component" value="Unassembled WGS sequence"/>
</dbReference>
<dbReference type="PROSITE" id="PS50102">
    <property type="entry name" value="RRM"/>
    <property type="match status" value="1"/>
</dbReference>
<evidence type="ECO:0000256" key="1">
    <source>
        <dbReference type="PROSITE-ProRule" id="PRU00176"/>
    </source>
</evidence>
<gene>
    <name evidence="3" type="ORF">C8Q71DRAFT_566845</name>
</gene>
<evidence type="ECO:0000313" key="4">
    <source>
        <dbReference type="Proteomes" id="UP000814176"/>
    </source>
</evidence>
<organism evidence="3 4">
    <name type="scientific">Rhodofomes roseus</name>
    <dbReference type="NCBI Taxonomy" id="34475"/>
    <lineage>
        <taxon>Eukaryota</taxon>
        <taxon>Fungi</taxon>
        <taxon>Dikarya</taxon>
        <taxon>Basidiomycota</taxon>
        <taxon>Agaricomycotina</taxon>
        <taxon>Agaricomycetes</taxon>
        <taxon>Polyporales</taxon>
        <taxon>Rhodofomes</taxon>
    </lineage>
</organism>
<comment type="caution">
    <text evidence="3">The sequence shown here is derived from an EMBL/GenBank/DDBJ whole genome shotgun (WGS) entry which is preliminary data.</text>
</comment>
<accession>A0ABQ8KIV8</accession>
<dbReference type="InterPro" id="IPR000504">
    <property type="entry name" value="RRM_dom"/>
</dbReference>
<keyword evidence="1" id="KW-0694">RNA-binding</keyword>
<evidence type="ECO:0000313" key="3">
    <source>
        <dbReference type="EMBL" id="KAH9837888.1"/>
    </source>
</evidence>
<dbReference type="InterPro" id="IPR012677">
    <property type="entry name" value="Nucleotide-bd_a/b_plait_sf"/>
</dbReference>
<feature type="domain" description="RRM" evidence="2">
    <location>
        <begin position="97"/>
        <end position="180"/>
    </location>
</feature>
<evidence type="ECO:0000259" key="2">
    <source>
        <dbReference type="PROSITE" id="PS50102"/>
    </source>
</evidence>
<dbReference type="Pfam" id="PF00076">
    <property type="entry name" value="RRM_1"/>
    <property type="match status" value="1"/>
</dbReference>
<dbReference type="RefSeq" id="XP_047779926.1">
    <property type="nucleotide sequence ID" value="XM_047919403.1"/>
</dbReference>
<sequence>MAKARPSSFAICRALSRRRRSMSSSDLMATSALLMSLVTAIRNLLGMHTYGLGGRRIWVTPAKSNIKSPTPLRVRAPEDDIPAVDADSSYPTWPPNHTLWVGGFPKATRWSDLRTMFEVYGKVDDISLIRMTSNSRGTYAHVRCRSLTIAERLMSRHAWRPFRVFICRKSCPVMLEYAPPAPVHHEPHNKLFARMVDGDETGIRALFGSHAQNIRKIEFYDHSKVDPVIRAAYIEFDTTEEATAAKDAVNQQSVNGRSRLVLSYAKKGPSDGKSKKPSSPVYLPVPQWKSVYEGVEISPDAVERMKSLGLMTPPLPESQR</sequence>
<dbReference type="Gene3D" id="3.30.70.330">
    <property type="match status" value="2"/>
</dbReference>
<dbReference type="EMBL" id="JADCUA010000008">
    <property type="protein sequence ID" value="KAH9837888.1"/>
    <property type="molecule type" value="Genomic_DNA"/>
</dbReference>
<dbReference type="InterPro" id="IPR035979">
    <property type="entry name" value="RBD_domain_sf"/>
</dbReference>
<dbReference type="SUPFAM" id="SSF54928">
    <property type="entry name" value="RNA-binding domain, RBD"/>
    <property type="match status" value="1"/>
</dbReference>
<dbReference type="GeneID" id="72000135"/>
<keyword evidence="4" id="KW-1185">Reference proteome</keyword>
<protein>
    <recommendedName>
        <fullName evidence="2">RRM domain-containing protein</fullName>
    </recommendedName>
</protein>
<name>A0ABQ8KIV8_9APHY</name>
<dbReference type="CDD" id="cd00590">
    <property type="entry name" value="RRM_SF"/>
    <property type="match status" value="2"/>
</dbReference>